<dbReference type="OrthoDB" id="7202530at2"/>
<name>A0A370H703_9HYPH</name>
<protein>
    <submittedName>
        <fullName evidence="1">Protein ImuA</fullName>
    </submittedName>
</protein>
<reference evidence="1 2" key="1">
    <citation type="submission" date="2018-07" db="EMBL/GenBank/DDBJ databases">
        <title>Genomic Encyclopedia of Type Strains, Phase IV (KMG-IV): sequencing the most valuable type-strain genomes for metagenomic binning, comparative biology and taxonomic classification.</title>
        <authorList>
            <person name="Goeker M."/>
        </authorList>
    </citation>
    <scope>NUCLEOTIDE SEQUENCE [LARGE SCALE GENOMIC DNA]</scope>
    <source>
        <strain evidence="1 2">DSM 14364</strain>
    </source>
</reference>
<accession>A0A370H703</accession>
<comment type="caution">
    <text evidence="1">The sequence shown here is derived from an EMBL/GenBank/DDBJ whole genome shotgun (WGS) entry which is preliminary data.</text>
</comment>
<sequence>MQHAGQQDRLADLRLRIAHLEGGIRKTRPLPFGIREIDHHLPGGGLARGALHELVEAGMAAEFAGCATLFTAGIAARLNGPVLWCLTRRDLFAPGLSRAGLHPDRVIYAEAAHERDLLSLVEEGLHERGLAAVVGEMTRLGLTASRRLQLAAEGSGVTALVIRRWWTVAEKDLVKLPTAATTRWRISPVPSEVMPAPGLGWDRWQVELLRCRGAEPRTWFLEACDAKGRLALPAGLADGQDQAAIRRAAAQ</sequence>
<evidence type="ECO:0000313" key="2">
    <source>
        <dbReference type="Proteomes" id="UP000254925"/>
    </source>
</evidence>
<dbReference type="Gene3D" id="3.40.50.300">
    <property type="entry name" value="P-loop containing nucleotide triphosphate hydrolases"/>
    <property type="match status" value="1"/>
</dbReference>
<organism evidence="1 2">
    <name type="scientific">Microvirga subterranea</name>
    <dbReference type="NCBI Taxonomy" id="186651"/>
    <lineage>
        <taxon>Bacteria</taxon>
        <taxon>Pseudomonadati</taxon>
        <taxon>Pseudomonadota</taxon>
        <taxon>Alphaproteobacteria</taxon>
        <taxon>Hyphomicrobiales</taxon>
        <taxon>Methylobacteriaceae</taxon>
        <taxon>Microvirga</taxon>
    </lineage>
</organism>
<dbReference type="PIRSF" id="PIRSF034285">
    <property type="entry name" value="UCP034285"/>
    <property type="match status" value="1"/>
</dbReference>
<keyword evidence="2" id="KW-1185">Reference proteome</keyword>
<dbReference type="SUPFAM" id="SSF52540">
    <property type="entry name" value="P-loop containing nucleoside triphosphate hydrolases"/>
    <property type="match status" value="1"/>
</dbReference>
<dbReference type="InterPro" id="IPR027417">
    <property type="entry name" value="P-loop_NTPase"/>
</dbReference>
<dbReference type="EMBL" id="QQBB01000016">
    <property type="protein sequence ID" value="RDI52279.1"/>
    <property type="molecule type" value="Genomic_DNA"/>
</dbReference>
<dbReference type="Proteomes" id="UP000254925">
    <property type="component" value="Unassembled WGS sequence"/>
</dbReference>
<evidence type="ECO:0000313" key="1">
    <source>
        <dbReference type="EMBL" id="RDI52279.1"/>
    </source>
</evidence>
<gene>
    <name evidence="1" type="ORF">DES45_11643</name>
</gene>
<dbReference type="AlphaFoldDB" id="A0A370H703"/>
<dbReference type="InterPro" id="IPR017026">
    <property type="entry name" value="ImuA"/>
</dbReference>
<dbReference type="RefSeq" id="WP_114773010.1">
    <property type="nucleotide sequence ID" value="NZ_QQBB01000016.1"/>
</dbReference>
<proteinExistence type="predicted"/>